<comment type="subcellular location">
    <subcellularLocation>
        <location evidence="1">Cell membrane</location>
        <topology evidence="1">Lipid-anchor</topology>
        <topology evidence="1">GPI-anchor</topology>
    </subcellularLocation>
    <subcellularLocation>
        <location evidence="2">Secreted</location>
    </subcellularLocation>
</comment>
<evidence type="ECO:0000256" key="12">
    <source>
        <dbReference type="ARBA" id="ARBA00023157"/>
    </source>
</evidence>
<dbReference type="InterPro" id="IPR008427">
    <property type="entry name" value="Extracellular_membr_CFEM_dom"/>
</dbReference>
<dbReference type="GO" id="GO:0005576">
    <property type="term" value="C:extracellular region"/>
    <property type="evidence" value="ECO:0007669"/>
    <property type="project" value="UniProtKB-SubCell"/>
</dbReference>
<dbReference type="Pfam" id="PF05730">
    <property type="entry name" value="CFEM"/>
    <property type="match status" value="1"/>
</dbReference>
<keyword evidence="12 15" id="KW-1015">Disulfide bond</keyword>
<evidence type="ECO:0000313" key="20">
    <source>
        <dbReference type="Proteomes" id="UP000006911"/>
    </source>
</evidence>
<feature type="disulfide bond" evidence="15">
    <location>
        <begin position="47"/>
        <end position="54"/>
    </location>
</feature>
<evidence type="ECO:0000313" key="19">
    <source>
        <dbReference type="EMBL" id="CAZ86482.1"/>
    </source>
</evidence>
<evidence type="ECO:0000256" key="11">
    <source>
        <dbReference type="ARBA" id="ARBA00023136"/>
    </source>
</evidence>
<feature type="chain" id="PRO_5003072893" evidence="17">
    <location>
        <begin position="19"/>
        <end position="164"/>
    </location>
</feature>
<evidence type="ECO:0000256" key="16">
    <source>
        <dbReference type="SAM" id="MobiDB-lite"/>
    </source>
</evidence>
<organism evidence="19 20">
    <name type="scientific">Tuber melanosporum (strain Mel28)</name>
    <name type="common">Perigord black truffle</name>
    <dbReference type="NCBI Taxonomy" id="656061"/>
    <lineage>
        <taxon>Eukaryota</taxon>
        <taxon>Fungi</taxon>
        <taxon>Dikarya</taxon>
        <taxon>Ascomycota</taxon>
        <taxon>Pezizomycotina</taxon>
        <taxon>Pezizomycetes</taxon>
        <taxon>Pezizales</taxon>
        <taxon>Tuberaceae</taxon>
        <taxon>Tuber</taxon>
    </lineage>
</organism>
<keyword evidence="10" id="KW-0408">Iron</keyword>
<dbReference type="GO" id="GO:0098552">
    <property type="term" value="C:side of membrane"/>
    <property type="evidence" value="ECO:0007669"/>
    <property type="project" value="UniProtKB-KW"/>
</dbReference>
<evidence type="ECO:0000256" key="17">
    <source>
        <dbReference type="SAM" id="SignalP"/>
    </source>
</evidence>
<keyword evidence="9 17" id="KW-0732">Signal</keyword>
<comment type="caution">
    <text evidence="15">Lacks conserved residue(s) required for the propagation of feature annotation.</text>
</comment>
<feature type="signal peptide" evidence="17">
    <location>
        <begin position="1"/>
        <end position="18"/>
    </location>
</feature>
<evidence type="ECO:0000256" key="10">
    <source>
        <dbReference type="ARBA" id="ARBA00023004"/>
    </source>
</evidence>
<dbReference type="EMBL" id="FN430377">
    <property type="protein sequence ID" value="CAZ86482.1"/>
    <property type="molecule type" value="Genomic_DNA"/>
</dbReference>
<dbReference type="KEGG" id="tml:GSTUM_00011952001"/>
<dbReference type="GO" id="GO:0005886">
    <property type="term" value="C:plasma membrane"/>
    <property type="evidence" value="ECO:0007669"/>
    <property type="project" value="UniProtKB-SubCell"/>
</dbReference>
<evidence type="ECO:0000256" key="8">
    <source>
        <dbReference type="ARBA" id="ARBA00022723"/>
    </source>
</evidence>
<evidence type="ECO:0000256" key="1">
    <source>
        <dbReference type="ARBA" id="ARBA00004609"/>
    </source>
</evidence>
<protein>
    <submittedName>
        <fullName evidence="19">(Perigord truffle) hypothetical protein</fullName>
    </submittedName>
</protein>
<evidence type="ECO:0000256" key="15">
    <source>
        <dbReference type="PROSITE-ProRule" id="PRU01356"/>
    </source>
</evidence>
<keyword evidence="6" id="KW-0349">Heme</keyword>
<dbReference type="GeneID" id="9184305"/>
<evidence type="ECO:0000256" key="13">
    <source>
        <dbReference type="ARBA" id="ARBA00023180"/>
    </source>
</evidence>
<evidence type="ECO:0000256" key="2">
    <source>
        <dbReference type="ARBA" id="ARBA00004613"/>
    </source>
</evidence>
<dbReference type="InParanoid" id="D5GPN9"/>
<keyword evidence="8" id="KW-0479">Metal-binding</keyword>
<dbReference type="SMART" id="SM00747">
    <property type="entry name" value="CFEM"/>
    <property type="match status" value="1"/>
</dbReference>
<accession>D5GPN9</accession>
<reference evidence="19 20" key="1">
    <citation type="journal article" date="2010" name="Nature">
        <title>Perigord black truffle genome uncovers evolutionary origins and mechanisms of symbiosis.</title>
        <authorList>
            <person name="Martin F."/>
            <person name="Kohler A."/>
            <person name="Murat C."/>
            <person name="Balestrini R."/>
            <person name="Coutinho P.M."/>
            <person name="Jaillon O."/>
            <person name="Montanini B."/>
            <person name="Morin E."/>
            <person name="Noel B."/>
            <person name="Percudani R."/>
            <person name="Porcel B."/>
            <person name="Rubini A."/>
            <person name="Amicucci A."/>
            <person name="Amselem J."/>
            <person name="Anthouard V."/>
            <person name="Arcioni S."/>
            <person name="Artiguenave F."/>
            <person name="Aury J.M."/>
            <person name="Ballario P."/>
            <person name="Bolchi A."/>
            <person name="Brenna A."/>
            <person name="Brun A."/>
            <person name="Buee M."/>
            <person name="Cantarel B."/>
            <person name="Chevalier G."/>
            <person name="Couloux A."/>
            <person name="Da Silva C."/>
            <person name="Denoeud F."/>
            <person name="Duplessis S."/>
            <person name="Ghignone S."/>
            <person name="Hilselberger B."/>
            <person name="Iotti M."/>
            <person name="Marcais B."/>
            <person name="Mello A."/>
            <person name="Miranda M."/>
            <person name="Pacioni G."/>
            <person name="Quesneville H."/>
            <person name="Riccioni C."/>
            <person name="Ruotolo R."/>
            <person name="Splivallo R."/>
            <person name="Stocchi V."/>
            <person name="Tisserant E."/>
            <person name="Viscomi A.R."/>
            <person name="Zambonelli A."/>
            <person name="Zampieri E."/>
            <person name="Henrissat B."/>
            <person name="Lebrun M.H."/>
            <person name="Paolocci F."/>
            <person name="Bonfante P."/>
            <person name="Ottonello S."/>
            <person name="Wincker P."/>
        </authorList>
    </citation>
    <scope>NUCLEOTIDE SEQUENCE [LARGE SCALE GENOMIC DNA]</scope>
    <source>
        <strain evidence="19 20">Mel28</strain>
    </source>
</reference>
<dbReference type="Proteomes" id="UP000006911">
    <property type="component" value="Unassembled WGS sequence"/>
</dbReference>
<evidence type="ECO:0000256" key="6">
    <source>
        <dbReference type="ARBA" id="ARBA00022617"/>
    </source>
</evidence>
<dbReference type="PANTHER" id="PTHR37928">
    <property type="entry name" value="CFEM DOMAIN PROTEIN (AFU_ORTHOLOGUE AFUA_6G14090)"/>
    <property type="match status" value="1"/>
</dbReference>
<evidence type="ECO:0000256" key="4">
    <source>
        <dbReference type="ARBA" id="ARBA00022475"/>
    </source>
</evidence>
<evidence type="ECO:0000256" key="9">
    <source>
        <dbReference type="ARBA" id="ARBA00022729"/>
    </source>
</evidence>
<gene>
    <name evidence="19" type="ORF">GSTUM_00011952001</name>
</gene>
<keyword evidence="13" id="KW-0325">Glycoprotein</keyword>
<evidence type="ECO:0000256" key="3">
    <source>
        <dbReference type="ARBA" id="ARBA00010031"/>
    </source>
</evidence>
<evidence type="ECO:0000256" key="7">
    <source>
        <dbReference type="ARBA" id="ARBA00022622"/>
    </source>
</evidence>
<keyword evidence="4" id="KW-1003">Cell membrane</keyword>
<dbReference type="RefSeq" id="XP_002842291.1">
    <property type="nucleotide sequence ID" value="XM_002842245.1"/>
</dbReference>
<evidence type="ECO:0000256" key="5">
    <source>
        <dbReference type="ARBA" id="ARBA00022525"/>
    </source>
</evidence>
<proteinExistence type="inferred from homology"/>
<dbReference type="STRING" id="656061.D5GPN9"/>
<dbReference type="PANTHER" id="PTHR37928:SF2">
    <property type="entry name" value="GPI ANCHORED CFEM DOMAIN PROTEIN (AFU_ORTHOLOGUE AFUA_6G10580)"/>
    <property type="match status" value="1"/>
</dbReference>
<dbReference type="PROSITE" id="PS52012">
    <property type="entry name" value="CFEM"/>
    <property type="match status" value="1"/>
</dbReference>
<dbReference type="HOGENOM" id="CLU_1620268_0_0_1"/>
<sequence>MKTSIIASILGAALLVAAQTEVPSLSDLPSCALPCAGDAVSGTGTGCQAGNIPCACRNEKFISDVSNCLRAACTEPQDIQKAISVAQGLCGTNLPSGAVSSIQANPTGNTTSSGSGNNSTKTTSGGGPGGSSGSATSTSETGGAAGLVPGGFAIAAIFAGLLAL</sequence>
<keyword evidence="5" id="KW-0964">Secreted</keyword>
<keyword evidence="14" id="KW-0449">Lipoprotein</keyword>
<evidence type="ECO:0000256" key="14">
    <source>
        <dbReference type="ARBA" id="ARBA00023288"/>
    </source>
</evidence>
<feature type="region of interest" description="Disordered" evidence="16">
    <location>
        <begin position="101"/>
        <end position="140"/>
    </location>
</feature>
<keyword evidence="7" id="KW-0336">GPI-anchor</keyword>
<keyword evidence="11" id="KW-0472">Membrane</keyword>
<dbReference type="GO" id="GO:0046872">
    <property type="term" value="F:metal ion binding"/>
    <property type="evidence" value="ECO:0007669"/>
    <property type="project" value="UniProtKB-KW"/>
</dbReference>
<comment type="similarity">
    <text evidence="3">Belongs to the RBT5 family.</text>
</comment>
<dbReference type="OMA" id="VINCLAT"/>
<name>D5GPN9_TUBMM</name>
<evidence type="ECO:0000259" key="18">
    <source>
        <dbReference type="PROSITE" id="PS52012"/>
    </source>
</evidence>
<dbReference type="InterPro" id="IPR051735">
    <property type="entry name" value="CFEM_domain"/>
</dbReference>
<feature type="domain" description="CFEM" evidence="18">
    <location>
        <begin position="1"/>
        <end position="117"/>
    </location>
</feature>
<feature type="compositionally biased region" description="Low complexity" evidence="16">
    <location>
        <begin position="104"/>
        <end position="123"/>
    </location>
</feature>
<dbReference type="AlphaFoldDB" id="D5GPN9"/>
<keyword evidence="20" id="KW-1185">Reference proteome</keyword>